<name>A0A4Q2RE19_9HYPH</name>
<sequence>MTDDTPPKPRRGRPRVYATPEEARLAGIARANAATRARRQARMHRTLSLTAATLAKAEALIAARGLDGITGFTDLVSALVEEETARTKSGDAGGAAP</sequence>
<gene>
    <name evidence="1" type="ORF">D3272_15595</name>
</gene>
<evidence type="ECO:0000313" key="1">
    <source>
        <dbReference type="EMBL" id="RYB03577.1"/>
    </source>
</evidence>
<dbReference type="AlphaFoldDB" id="A0A4Q2RE19"/>
<accession>A0A4Q2RE19</accession>
<dbReference type="RefSeq" id="WP_129220147.1">
    <property type="nucleotide sequence ID" value="NZ_QYBC01000013.1"/>
</dbReference>
<dbReference type="Proteomes" id="UP000289411">
    <property type="component" value="Unassembled WGS sequence"/>
</dbReference>
<dbReference type="EMBL" id="QYBC01000013">
    <property type="protein sequence ID" value="RYB03577.1"/>
    <property type="molecule type" value="Genomic_DNA"/>
</dbReference>
<comment type="caution">
    <text evidence="1">The sequence shown here is derived from an EMBL/GenBank/DDBJ whole genome shotgun (WGS) entry which is preliminary data.</text>
</comment>
<proteinExistence type="predicted"/>
<reference evidence="1 2" key="2">
    <citation type="submission" date="2019-02" db="EMBL/GenBank/DDBJ databases">
        <title>'Lichenibacterium ramalinii' gen. nov. sp. nov., 'Lichenibacterium minor' gen. nov. sp. nov.</title>
        <authorList>
            <person name="Pankratov T."/>
        </authorList>
    </citation>
    <scope>NUCLEOTIDE SEQUENCE [LARGE SCALE GENOMIC DNA]</scope>
    <source>
        <strain evidence="1 2">RmlP001</strain>
    </source>
</reference>
<organism evidence="1 2">
    <name type="scientific">Lichenibacterium ramalinae</name>
    <dbReference type="NCBI Taxonomy" id="2316527"/>
    <lineage>
        <taxon>Bacteria</taxon>
        <taxon>Pseudomonadati</taxon>
        <taxon>Pseudomonadota</taxon>
        <taxon>Alphaproteobacteria</taxon>
        <taxon>Hyphomicrobiales</taxon>
        <taxon>Lichenihabitantaceae</taxon>
        <taxon>Lichenibacterium</taxon>
    </lineage>
</organism>
<evidence type="ECO:0000313" key="2">
    <source>
        <dbReference type="Proteomes" id="UP000289411"/>
    </source>
</evidence>
<keyword evidence="2" id="KW-1185">Reference proteome</keyword>
<protein>
    <submittedName>
        <fullName evidence="1">Uncharacterized protein</fullName>
    </submittedName>
</protein>
<reference evidence="1 2" key="1">
    <citation type="submission" date="2018-09" db="EMBL/GenBank/DDBJ databases">
        <authorList>
            <person name="Grouzdev D.S."/>
            <person name="Krutkina M.S."/>
        </authorList>
    </citation>
    <scope>NUCLEOTIDE SEQUENCE [LARGE SCALE GENOMIC DNA]</scope>
    <source>
        <strain evidence="1 2">RmlP001</strain>
    </source>
</reference>